<evidence type="ECO:0000256" key="1">
    <source>
        <dbReference type="SAM" id="SignalP"/>
    </source>
</evidence>
<feature type="signal peptide" evidence="1">
    <location>
        <begin position="1"/>
        <end position="35"/>
    </location>
</feature>
<keyword evidence="1" id="KW-0732">Signal</keyword>
<dbReference type="Proteomes" id="UP000216998">
    <property type="component" value="Unassembled WGS sequence"/>
</dbReference>
<dbReference type="Pfam" id="PF12974">
    <property type="entry name" value="Phosphonate-bd"/>
    <property type="match status" value="1"/>
</dbReference>
<evidence type="ECO:0000313" key="2">
    <source>
        <dbReference type="EMBL" id="OYQ32688.1"/>
    </source>
</evidence>
<evidence type="ECO:0008006" key="4">
    <source>
        <dbReference type="Google" id="ProtNLM"/>
    </source>
</evidence>
<dbReference type="SUPFAM" id="SSF53850">
    <property type="entry name" value="Periplasmic binding protein-like II"/>
    <property type="match status" value="1"/>
</dbReference>
<accession>A0A255YTZ7</accession>
<feature type="chain" id="PRO_5012038913" description="Solute-binding protein family 3/N-terminal domain-containing protein" evidence="1">
    <location>
        <begin position="36"/>
        <end position="270"/>
    </location>
</feature>
<proteinExistence type="predicted"/>
<evidence type="ECO:0000313" key="3">
    <source>
        <dbReference type="Proteomes" id="UP000216998"/>
    </source>
</evidence>
<reference evidence="2 3" key="1">
    <citation type="submission" date="2017-07" db="EMBL/GenBank/DDBJ databases">
        <title>Niveispirillum cyanobacteriorum sp. nov., isolated from cyanobacterial aggregates in a eutrophic lake.</title>
        <authorList>
            <person name="Cai H."/>
        </authorList>
    </citation>
    <scope>NUCLEOTIDE SEQUENCE [LARGE SCALE GENOMIC DNA]</scope>
    <source>
        <strain evidence="3">TH1-14</strain>
    </source>
</reference>
<name>A0A255YTZ7_9PROT</name>
<dbReference type="OrthoDB" id="7353012at2"/>
<dbReference type="RefSeq" id="WP_094457723.1">
    <property type="nucleotide sequence ID" value="NZ_NOXU01000031.1"/>
</dbReference>
<dbReference type="AlphaFoldDB" id="A0A255YTZ7"/>
<gene>
    <name evidence="2" type="ORF">CHU95_18155</name>
</gene>
<dbReference type="EMBL" id="NOXU01000031">
    <property type="protein sequence ID" value="OYQ32688.1"/>
    <property type="molecule type" value="Genomic_DNA"/>
</dbReference>
<protein>
    <recommendedName>
        <fullName evidence="4">Solute-binding protein family 3/N-terminal domain-containing protein</fullName>
    </recommendedName>
</protein>
<sequence length="270" mass="29629">MVIKNRKPGLAARWGVLTAACLALCLVTALNVAGAEQEMAEYFGNPESAKVTLAVPIMPTFIDNRARLQPAMASWLAHVAEQASVYLEIQPSSFDRRAADISRRPNHCVVGYDRVPSREAGALWLTRIGQDRILFVARGNDSFYGDIDALMSILPDQVAAPSGIYRELLALRDIPHVAVDDQRSVARMVAAGRVRFGMLIGATLETPDVKGMGLRIVAETPPLDFWFACSRNLPPDIVDRLTTALKSEEAEKLRMLAIPFSTRLAKFPAE</sequence>
<organism evidence="2 3">
    <name type="scientific">Niveispirillum lacus</name>
    <dbReference type="NCBI Taxonomy" id="1981099"/>
    <lineage>
        <taxon>Bacteria</taxon>
        <taxon>Pseudomonadati</taxon>
        <taxon>Pseudomonadota</taxon>
        <taxon>Alphaproteobacteria</taxon>
        <taxon>Rhodospirillales</taxon>
        <taxon>Azospirillaceae</taxon>
        <taxon>Niveispirillum</taxon>
    </lineage>
</organism>
<keyword evidence="3" id="KW-1185">Reference proteome</keyword>
<comment type="caution">
    <text evidence="2">The sequence shown here is derived from an EMBL/GenBank/DDBJ whole genome shotgun (WGS) entry which is preliminary data.</text>
</comment>